<keyword evidence="8 9" id="KW-0472">Membrane</keyword>
<dbReference type="GO" id="GO:1990542">
    <property type="term" value="P:mitochondrial transmembrane transport"/>
    <property type="evidence" value="ECO:0007669"/>
    <property type="project" value="TreeGrafter"/>
</dbReference>
<feature type="transmembrane region" description="Helical" evidence="9">
    <location>
        <begin position="153"/>
        <end position="175"/>
    </location>
</feature>
<dbReference type="OrthoDB" id="6608471at2759"/>
<evidence type="ECO:0000256" key="7">
    <source>
        <dbReference type="ARBA" id="ARBA00023128"/>
    </source>
</evidence>
<feature type="transmembrane region" description="Helical" evidence="9">
    <location>
        <begin position="105"/>
        <end position="133"/>
    </location>
</feature>
<evidence type="ECO:0000256" key="3">
    <source>
        <dbReference type="ARBA" id="ARBA00022448"/>
    </source>
</evidence>
<evidence type="ECO:0000256" key="9">
    <source>
        <dbReference type="RuleBase" id="RU362000"/>
    </source>
</evidence>
<keyword evidence="5" id="KW-0029">Amino-acid transport</keyword>
<dbReference type="GO" id="GO:0015075">
    <property type="term" value="F:monoatomic ion transmembrane transporter activity"/>
    <property type="evidence" value="ECO:0007669"/>
    <property type="project" value="InterPro"/>
</dbReference>
<dbReference type="NCBIfam" id="TIGR00798">
    <property type="entry name" value="mtc"/>
    <property type="match status" value="1"/>
</dbReference>
<dbReference type="PANTHER" id="PTHR11153">
    <property type="entry name" value="SIDEROFLEXIN"/>
    <property type="match status" value="1"/>
</dbReference>
<dbReference type="Pfam" id="PF03820">
    <property type="entry name" value="SFXNs"/>
    <property type="match status" value="1"/>
</dbReference>
<dbReference type="AlphaFoldDB" id="A0A6P8IJR7"/>
<evidence type="ECO:0000256" key="5">
    <source>
        <dbReference type="ARBA" id="ARBA00022970"/>
    </source>
</evidence>
<sequence length="334" mass="37360">MADQASRRVTQPSAGYPQFSLTKQRFDQKTYSGRLLRCFEVTDPRSLFTKESKLQHSIQLLNDFQKGLHNKNVTDKELWEAKRIKEAIIHPDTNKKILMPFRMSGYVPFGTITVVGMLLPAPSLKTVIFWQWINQSHNALVNYSNRNASKPTPISKFLLSYTGAITSAVTIAVGLSNLIKKTNFSNPMIKSLAQRLVAYPATATANICNIVLMRNQELFTGIDVKDKDGNIIGTSKIAARNAIFETALTRIFLPAPVLIIPALVMAPLERTHFLKIRPKLHLPVQAAVCVVVFGIALPFAIAMFPQESQILTTDLEPEIQSNTLETMLYYNKGL</sequence>
<dbReference type="InterPro" id="IPR004686">
    <property type="entry name" value="Mtc"/>
</dbReference>
<evidence type="ECO:0000256" key="4">
    <source>
        <dbReference type="ARBA" id="ARBA00022692"/>
    </source>
</evidence>
<dbReference type="GeneID" id="116301961"/>
<dbReference type="GO" id="GO:0005743">
    <property type="term" value="C:mitochondrial inner membrane"/>
    <property type="evidence" value="ECO:0007669"/>
    <property type="project" value="TreeGrafter"/>
</dbReference>
<keyword evidence="10" id="KW-1185">Reference proteome</keyword>
<dbReference type="GO" id="GO:0006865">
    <property type="term" value="P:amino acid transport"/>
    <property type="evidence" value="ECO:0007669"/>
    <property type="project" value="UniProtKB-KW"/>
</dbReference>
<organism evidence="10 11">
    <name type="scientific">Actinia tenebrosa</name>
    <name type="common">Australian red waratah sea anemone</name>
    <dbReference type="NCBI Taxonomy" id="6105"/>
    <lineage>
        <taxon>Eukaryota</taxon>
        <taxon>Metazoa</taxon>
        <taxon>Cnidaria</taxon>
        <taxon>Anthozoa</taxon>
        <taxon>Hexacorallia</taxon>
        <taxon>Actiniaria</taxon>
        <taxon>Actiniidae</taxon>
        <taxon>Actinia</taxon>
    </lineage>
</organism>
<evidence type="ECO:0000313" key="11">
    <source>
        <dbReference type="RefSeq" id="XP_031566992.1"/>
    </source>
</evidence>
<proteinExistence type="inferred from homology"/>
<dbReference type="PANTHER" id="PTHR11153:SF6">
    <property type="entry name" value="SIDEROFLEXIN-5"/>
    <property type="match status" value="1"/>
</dbReference>
<dbReference type="RefSeq" id="XP_031566992.1">
    <property type="nucleotide sequence ID" value="XM_031711132.1"/>
</dbReference>
<evidence type="ECO:0000256" key="8">
    <source>
        <dbReference type="ARBA" id="ARBA00023136"/>
    </source>
</evidence>
<dbReference type="InParanoid" id="A0A6P8IJR7"/>
<accession>A0A6P8IJR7</accession>
<dbReference type="KEGG" id="aten:116301961"/>
<evidence type="ECO:0000256" key="6">
    <source>
        <dbReference type="ARBA" id="ARBA00022989"/>
    </source>
</evidence>
<protein>
    <recommendedName>
        <fullName evidence="9">Sidoreflexin</fullName>
    </recommendedName>
</protein>
<comment type="similarity">
    <text evidence="2 9">Belongs to the sideroflexin family.</text>
</comment>
<comment type="subcellular location">
    <subcellularLocation>
        <location evidence="1 9">Mitochondrion membrane</location>
        <topology evidence="1 9">Multi-pass membrane protein</topology>
    </subcellularLocation>
</comment>
<feature type="transmembrane region" description="Helical" evidence="9">
    <location>
        <begin position="251"/>
        <end position="268"/>
    </location>
</feature>
<keyword evidence="3" id="KW-0813">Transport</keyword>
<dbReference type="FunCoup" id="A0A6P8IJR7">
    <property type="interactions" value="714"/>
</dbReference>
<dbReference type="Proteomes" id="UP000515163">
    <property type="component" value="Unplaced"/>
</dbReference>
<reference evidence="11" key="1">
    <citation type="submission" date="2025-08" db="UniProtKB">
        <authorList>
            <consortium name="RefSeq"/>
        </authorList>
    </citation>
    <scope>IDENTIFICATION</scope>
    <source>
        <tissue evidence="11">Tentacle</tissue>
    </source>
</reference>
<keyword evidence="7 9" id="KW-0496">Mitochondrion</keyword>
<evidence type="ECO:0000256" key="2">
    <source>
        <dbReference type="ARBA" id="ARBA00005974"/>
    </source>
</evidence>
<feature type="transmembrane region" description="Helical" evidence="9">
    <location>
        <begin position="280"/>
        <end position="304"/>
    </location>
</feature>
<name>A0A6P8IJR7_ACTTE</name>
<keyword evidence="4 9" id="KW-0812">Transmembrane</keyword>
<gene>
    <name evidence="11" type="primary">LOC116301961</name>
</gene>
<keyword evidence="6 9" id="KW-1133">Transmembrane helix</keyword>
<evidence type="ECO:0000313" key="10">
    <source>
        <dbReference type="Proteomes" id="UP000515163"/>
    </source>
</evidence>
<evidence type="ECO:0000256" key="1">
    <source>
        <dbReference type="ARBA" id="ARBA00004225"/>
    </source>
</evidence>